<evidence type="ECO:0000313" key="3">
    <source>
        <dbReference type="Proteomes" id="UP001596147"/>
    </source>
</evidence>
<feature type="transmembrane region" description="Helical" evidence="1">
    <location>
        <begin position="33"/>
        <end position="51"/>
    </location>
</feature>
<keyword evidence="1" id="KW-0812">Transmembrane</keyword>
<feature type="transmembrane region" description="Helical" evidence="1">
    <location>
        <begin position="87"/>
        <end position="107"/>
    </location>
</feature>
<dbReference type="EMBL" id="JBHSMC010000020">
    <property type="protein sequence ID" value="MFC5466073.1"/>
    <property type="molecule type" value="Genomic_DNA"/>
</dbReference>
<name>A0ABW0LN92_9BACI</name>
<keyword evidence="1" id="KW-1133">Transmembrane helix</keyword>
<organism evidence="2 3">
    <name type="scientific">Lederbergia graminis</name>
    <dbReference type="NCBI Taxonomy" id="735518"/>
    <lineage>
        <taxon>Bacteria</taxon>
        <taxon>Bacillati</taxon>
        <taxon>Bacillota</taxon>
        <taxon>Bacilli</taxon>
        <taxon>Bacillales</taxon>
        <taxon>Bacillaceae</taxon>
        <taxon>Lederbergia</taxon>
    </lineage>
</organism>
<accession>A0ABW0LN92</accession>
<keyword evidence="3" id="KW-1185">Reference proteome</keyword>
<gene>
    <name evidence="2" type="ORF">ACFPM4_15170</name>
</gene>
<dbReference type="RefSeq" id="WP_382353506.1">
    <property type="nucleotide sequence ID" value="NZ_JBHSMC010000020.1"/>
</dbReference>
<feature type="transmembrane region" description="Helical" evidence="1">
    <location>
        <begin position="63"/>
        <end position="81"/>
    </location>
</feature>
<feature type="transmembrane region" description="Helical" evidence="1">
    <location>
        <begin position="7"/>
        <end position="27"/>
    </location>
</feature>
<evidence type="ECO:0000313" key="2">
    <source>
        <dbReference type="EMBL" id="MFC5466073.1"/>
    </source>
</evidence>
<keyword evidence="1" id="KW-0472">Membrane</keyword>
<protein>
    <recommendedName>
        <fullName evidence="4">NADH dehydrogenase subunit 4</fullName>
    </recommendedName>
</protein>
<evidence type="ECO:0000256" key="1">
    <source>
        <dbReference type="SAM" id="Phobius"/>
    </source>
</evidence>
<dbReference type="PROSITE" id="PS51257">
    <property type="entry name" value="PROKAR_LIPOPROTEIN"/>
    <property type="match status" value="1"/>
</dbReference>
<proteinExistence type="predicted"/>
<comment type="caution">
    <text evidence="2">The sequence shown here is derived from an EMBL/GenBank/DDBJ whole genome shotgun (WGS) entry which is preliminary data.</text>
</comment>
<reference evidence="3" key="1">
    <citation type="journal article" date="2019" name="Int. J. Syst. Evol. Microbiol.">
        <title>The Global Catalogue of Microorganisms (GCM) 10K type strain sequencing project: providing services to taxonomists for standard genome sequencing and annotation.</title>
        <authorList>
            <consortium name="The Broad Institute Genomics Platform"/>
            <consortium name="The Broad Institute Genome Sequencing Center for Infectious Disease"/>
            <person name="Wu L."/>
            <person name="Ma J."/>
        </authorList>
    </citation>
    <scope>NUCLEOTIDE SEQUENCE [LARGE SCALE GENOMIC DNA]</scope>
    <source>
        <strain evidence="3">CGMCC 1.12237</strain>
    </source>
</reference>
<dbReference type="Proteomes" id="UP001596147">
    <property type="component" value="Unassembled WGS sequence"/>
</dbReference>
<evidence type="ECO:0008006" key="4">
    <source>
        <dbReference type="Google" id="ProtNLM"/>
    </source>
</evidence>
<sequence length="117" mass="13153">MKKMLRVIHIAVPVLFIFMLACITFVISDDLASGSWAFSSLMIFYPTLFFLQGSACSLVRGNIFVSLGISIASYIIVLLIWMNSSAIFYIFAYLLIGFLGYGFTHLIKKVFRTSNKS</sequence>